<evidence type="ECO:0000256" key="3">
    <source>
        <dbReference type="ARBA" id="ARBA00022525"/>
    </source>
</evidence>
<keyword evidence="10 15" id="KW-1133">Transmembrane helix</keyword>
<feature type="chain" id="PRO_5008363432" evidence="16">
    <location>
        <begin position="19"/>
        <end position="557"/>
    </location>
</feature>
<keyword evidence="4 14" id="KW-0245">EGF-like domain</keyword>
<dbReference type="InterPro" id="IPR018097">
    <property type="entry name" value="EGF_Ca-bd_CS"/>
</dbReference>
<gene>
    <name evidence="19" type="primary">CD93</name>
</gene>
<dbReference type="FunFam" id="2.10.25.10:FF:000014">
    <property type="entry name" value="Latent-transforming growth factor beta-binding protein 3"/>
    <property type="match status" value="1"/>
</dbReference>
<feature type="domain" description="C-type lectin" evidence="18">
    <location>
        <begin position="26"/>
        <end position="159"/>
    </location>
</feature>
<dbReference type="InterPro" id="IPR009030">
    <property type="entry name" value="Growth_fac_rcpt_cys_sf"/>
</dbReference>
<dbReference type="InterPro" id="IPR000742">
    <property type="entry name" value="EGF"/>
</dbReference>
<evidence type="ECO:0000256" key="2">
    <source>
        <dbReference type="ARBA" id="ARBA00004613"/>
    </source>
</evidence>
<organism evidence="19">
    <name type="scientific">Iconisemion striatum</name>
    <dbReference type="NCBI Taxonomy" id="60296"/>
    <lineage>
        <taxon>Eukaryota</taxon>
        <taxon>Metazoa</taxon>
        <taxon>Chordata</taxon>
        <taxon>Craniata</taxon>
        <taxon>Vertebrata</taxon>
        <taxon>Euteleostomi</taxon>
        <taxon>Actinopterygii</taxon>
        <taxon>Neopterygii</taxon>
        <taxon>Teleostei</taxon>
        <taxon>Neoteleostei</taxon>
        <taxon>Acanthomorphata</taxon>
        <taxon>Ovalentaria</taxon>
        <taxon>Atherinomorphae</taxon>
        <taxon>Cyprinodontiformes</taxon>
        <taxon>Nothobranchiidae</taxon>
        <taxon>Iconisemion</taxon>
    </lineage>
</organism>
<dbReference type="AlphaFoldDB" id="A0A1A7XRH3"/>
<evidence type="ECO:0000256" key="9">
    <source>
        <dbReference type="ARBA" id="ARBA00022737"/>
    </source>
</evidence>
<dbReference type="CDD" id="cd00054">
    <property type="entry name" value="EGF_CA"/>
    <property type="match status" value="1"/>
</dbReference>
<dbReference type="SUPFAM" id="SSF57184">
    <property type="entry name" value="Growth factor receptor domain"/>
    <property type="match status" value="2"/>
</dbReference>
<dbReference type="GO" id="GO:0030246">
    <property type="term" value="F:carbohydrate binding"/>
    <property type="evidence" value="ECO:0007669"/>
    <property type="project" value="UniProtKB-KW"/>
</dbReference>
<feature type="disulfide bond" evidence="14">
    <location>
        <begin position="315"/>
        <end position="325"/>
    </location>
</feature>
<evidence type="ECO:0000259" key="18">
    <source>
        <dbReference type="PROSITE" id="PS50041"/>
    </source>
</evidence>
<dbReference type="PANTHER" id="PTHR14789:SF8">
    <property type="entry name" value="C-TYPE LECTIN DOMAIN FAMILY 14 MEMBER A PRECURSOR-RELATED"/>
    <property type="match status" value="1"/>
</dbReference>
<dbReference type="SMART" id="SM00181">
    <property type="entry name" value="EGF"/>
    <property type="match status" value="4"/>
</dbReference>
<keyword evidence="8" id="KW-0430">Lectin</keyword>
<dbReference type="EMBL" id="HADW01019203">
    <property type="protein sequence ID" value="SBP20603.1"/>
    <property type="molecule type" value="Transcribed_RNA"/>
</dbReference>
<evidence type="ECO:0000256" key="10">
    <source>
        <dbReference type="ARBA" id="ARBA00022989"/>
    </source>
</evidence>
<evidence type="ECO:0000256" key="11">
    <source>
        <dbReference type="ARBA" id="ARBA00023136"/>
    </source>
</evidence>
<evidence type="ECO:0000256" key="6">
    <source>
        <dbReference type="ARBA" id="ARBA00022692"/>
    </source>
</evidence>
<dbReference type="InterPro" id="IPR016186">
    <property type="entry name" value="C-type_lectin-like/link_sf"/>
</dbReference>
<evidence type="ECO:0000256" key="15">
    <source>
        <dbReference type="SAM" id="Phobius"/>
    </source>
</evidence>
<dbReference type="InterPro" id="IPR016187">
    <property type="entry name" value="CTDL_fold"/>
</dbReference>
<keyword evidence="11 15" id="KW-0472">Membrane</keyword>
<evidence type="ECO:0000256" key="7">
    <source>
        <dbReference type="ARBA" id="ARBA00022729"/>
    </source>
</evidence>
<sequence>MLLIVLLQIISSFKVVLGSDEETLCTSNACLTLHTVQRSFEDARQNCEDNGGYLMTVRDRDEEDQLLSLLRLKDKHHSSRFRLWIGLKLKEKDCVLADETLRGFKWILGEEDSQYSNWGKEPAFTCTERCVKAKYVFSGQDQLKWTDEGCRSHAFYACRFYFKGMCEPLVLIGPGRISYTPPFTKEPQKGKMKLYPIGTFADVYCGSQERGYSLCTDTNSWNKPGPFCELETQNCGTNNGGCEQLCQQKMEAVQCFCRDGYELEEDGFSCRKQNLCGPSSCEYECVMGESGFSCKCPNGLKLSQNQHGCDDVDECQPGVCQDHLCENTHGSYACVCRDGYRMMGGQCSDVDECDESRCEHVCSNSAGSFSCSCNQGFTLSQDGHSCSDEDECLTDPCPAESTCTNTVGGFVCTNQTKTGRTRDGSAETPRMSITPAAPLAEEPPESLTRTTVDLQHQSPHTDTPQLDLVDFSDLEHNESLPTIMTKSINSRVIICVLGSVVPLLVLVALTLFIIIFRCSRSKKEVKKKTTADGYCWVSSGLDPRLEKLYESIQTDDL</sequence>
<dbReference type="SMART" id="SM00179">
    <property type="entry name" value="EGF_CA"/>
    <property type="match status" value="4"/>
</dbReference>
<evidence type="ECO:0000256" key="8">
    <source>
        <dbReference type="ARBA" id="ARBA00022734"/>
    </source>
</evidence>
<evidence type="ECO:0000256" key="14">
    <source>
        <dbReference type="PROSITE-ProRule" id="PRU00076"/>
    </source>
</evidence>
<keyword evidence="7 16" id="KW-0732">Signal</keyword>
<dbReference type="SUPFAM" id="SSF56436">
    <property type="entry name" value="C-type lectin-like"/>
    <property type="match status" value="1"/>
</dbReference>
<dbReference type="InterPro" id="IPR001881">
    <property type="entry name" value="EGF-like_Ca-bd_dom"/>
</dbReference>
<keyword evidence="6 15" id="KW-0812">Transmembrane</keyword>
<comment type="subcellular location">
    <subcellularLocation>
        <location evidence="1">Membrane</location>
        <topology evidence="1">Single-pass type I membrane protein</topology>
    </subcellularLocation>
    <subcellularLocation>
        <location evidence="2">Secreted</location>
    </subcellularLocation>
</comment>
<name>A0A1A7XRH3_9TELE</name>
<dbReference type="Pfam" id="PF12662">
    <property type="entry name" value="cEGF"/>
    <property type="match status" value="1"/>
</dbReference>
<evidence type="ECO:0000256" key="1">
    <source>
        <dbReference type="ARBA" id="ARBA00004479"/>
    </source>
</evidence>
<evidence type="ECO:0000256" key="13">
    <source>
        <dbReference type="ARBA" id="ARBA00023180"/>
    </source>
</evidence>
<feature type="signal peptide" evidence="16">
    <location>
        <begin position="1"/>
        <end position="18"/>
    </location>
</feature>
<dbReference type="SMART" id="SM00034">
    <property type="entry name" value="CLECT"/>
    <property type="match status" value="1"/>
</dbReference>
<evidence type="ECO:0000259" key="17">
    <source>
        <dbReference type="PROSITE" id="PS50026"/>
    </source>
</evidence>
<proteinExistence type="predicted"/>
<evidence type="ECO:0000256" key="16">
    <source>
        <dbReference type="SAM" id="SignalP"/>
    </source>
</evidence>
<feature type="transmembrane region" description="Helical" evidence="15">
    <location>
        <begin position="491"/>
        <end position="516"/>
    </location>
</feature>
<dbReference type="PROSITE" id="PS01187">
    <property type="entry name" value="EGF_CA"/>
    <property type="match status" value="1"/>
</dbReference>
<evidence type="ECO:0000313" key="19">
    <source>
        <dbReference type="EMBL" id="SBP20603.1"/>
    </source>
</evidence>
<keyword evidence="13" id="KW-0325">Glycoprotein</keyword>
<keyword evidence="3" id="KW-0964">Secreted</keyword>
<comment type="caution">
    <text evidence="14">Lacks conserved residue(s) required for the propagation of feature annotation.</text>
</comment>
<dbReference type="InterPro" id="IPR000152">
    <property type="entry name" value="EGF-type_Asp/Asn_hydroxyl_site"/>
</dbReference>
<dbReference type="PANTHER" id="PTHR14789">
    <property type="entry name" value="CHONDROLECTIN VARIANT CHODLFDELTAE"/>
    <property type="match status" value="1"/>
</dbReference>
<dbReference type="GO" id="GO:0016020">
    <property type="term" value="C:membrane"/>
    <property type="evidence" value="ECO:0007669"/>
    <property type="project" value="UniProtKB-SubCell"/>
</dbReference>
<keyword evidence="5" id="KW-0597">Phosphoprotein</keyword>
<evidence type="ECO:0000256" key="12">
    <source>
        <dbReference type="ARBA" id="ARBA00023157"/>
    </source>
</evidence>
<dbReference type="Pfam" id="PF00059">
    <property type="entry name" value="Lectin_C"/>
    <property type="match status" value="1"/>
</dbReference>
<feature type="domain" description="EGF-like" evidence="17">
    <location>
        <begin position="311"/>
        <end position="348"/>
    </location>
</feature>
<dbReference type="PROSITE" id="PS00010">
    <property type="entry name" value="ASX_HYDROXYL"/>
    <property type="match status" value="2"/>
</dbReference>
<evidence type="ECO:0000256" key="4">
    <source>
        <dbReference type="ARBA" id="ARBA00022536"/>
    </source>
</evidence>
<dbReference type="GO" id="GO:0005509">
    <property type="term" value="F:calcium ion binding"/>
    <property type="evidence" value="ECO:0007669"/>
    <property type="project" value="InterPro"/>
</dbReference>
<dbReference type="PROSITE" id="PS50041">
    <property type="entry name" value="C_TYPE_LECTIN_2"/>
    <property type="match status" value="1"/>
</dbReference>
<dbReference type="GO" id="GO:0005576">
    <property type="term" value="C:extracellular region"/>
    <property type="evidence" value="ECO:0007669"/>
    <property type="project" value="UniProtKB-SubCell"/>
</dbReference>
<dbReference type="InterPro" id="IPR026823">
    <property type="entry name" value="cEGF"/>
</dbReference>
<dbReference type="InterPro" id="IPR051505">
    <property type="entry name" value="C-type_lectin_domain"/>
</dbReference>
<keyword evidence="12 14" id="KW-1015">Disulfide bond</keyword>
<dbReference type="PROSITE" id="PS50026">
    <property type="entry name" value="EGF_3"/>
    <property type="match status" value="2"/>
</dbReference>
<protein>
    <submittedName>
        <fullName evidence="19">CD93 molecule</fullName>
    </submittedName>
</protein>
<dbReference type="Pfam" id="PF07645">
    <property type="entry name" value="EGF_CA"/>
    <property type="match status" value="1"/>
</dbReference>
<reference evidence="19" key="2">
    <citation type="submission" date="2016-06" db="EMBL/GenBank/DDBJ databases">
        <title>The genome of a short-lived fish provides insights into sex chromosome evolution and the genetic control of aging.</title>
        <authorList>
            <person name="Reichwald K."/>
            <person name="Felder M."/>
            <person name="Petzold A."/>
            <person name="Koch P."/>
            <person name="Groth M."/>
            <person name="Platzer M."/>
        </authorList>
    </citation>
    <scope>NUCLEOTIDE SEQUENCE</scope>
    <source>
        <tissue evidence="19">Brain</tissue>
    </source>
</reference>
<accession>A0A1A7XRH3</accession>
<evidence type="ECO:0000256" key="5">
    <source>
        <dbReference type="ARBA" id="ARBA00022553"/>
    </source>
</evidence>
<dbReference type="InterPro" id="IPR049883">
    <property type="entry name" value="NOTCH1_EGF-like"/>
</dbReference>
<dbReference type="PROSITE" id="PS01186">
    <property type="entry name" value="EGF_2"/>
    <property type="match status" value="2"/>
</dbReference>
<reference evidence="19" key="1">
    <citation type="submission" date="2016-05" db="EMBL/GenBank/DDBJ databases">
        <authorList>
            <person name="Lavstsen T."/>
            <person name="Jespersen J.S."/>
        </authorList>
    </citation>
    <scope>NUCLEOTIDE SEQUENCE</scope>
    <source>
        <tissue evidence="19">Brain</tissue>
    </source>
</reference>
<dbReference type="InterPro" id="IPR001304">
    <property type="entry name" value="C-type_lectin-like"/>
</dbReference>
<feature type="domain" description="EGF-like" evidence="17">
    <location>
        <begin position="349"/>
        <end position="387"/>
    </location>
</feature>
<keyword evidence="9" id="KW-0677">Repeat</keyword>
<dbReference type="Gene3D" id="3.10.100.10">
    <property type="entry name" value="Mannose-Binding Protein A, subunit A"/>
    <property type="match status" value="1"/>
</dbReference>
<dbReference type="Pfam" id="PF14670">
    <property type="entry name" value="FXa_inhibition"/>
    <property type="match status" value="1"/>
</dbReference>
<dbReference type="Gene3D" id="2.10.25.10">
    <property type="entry name" value="Laminin"/>
    <property type="match status" value="5"/>
</dbReference>